<feature type="transmembrane region" description="Helical" evidence="1">
    <location>
        <begin position="57"/>
        <end position="79"/>
    </location>
</feature>
<evidence type="ECO:0000313" key="2">
    <source>
        <dbReference type="EMBL" id="BAY55121.1"/>
    </source>
</evidence>
<keyword evidence="1" id="KW-0812">Transmembrane</keyword>
<proteinExistence type="predicted"/>
<dbReference type="AlphaFoldDB" id="A0A1Z4JEE8"/>
<evidence type="ECO:0000256" key="1">
    <source>
        <dbReference type="SAM" id="Phobius"/>
    </source>
</evidence>
<protein>
    <submittedName>
        <fullName evidence="2">Uncharacterized protein</fullName>
    </submittedName>
</protein>
<keyword evidence="1" id="KW-0472">Membrane</keyword>
<sequence>MTVASKVSSNFVNWRKILILTLAFWISSSVLLDLVVLPSLFAAGMMSQPDFATAGYGIFWIFNRLELLCAASVLTSVLVQQQSEKTLTSIVLAGVLFAIAITCTYLLSPQMSALGLNLNLFAPAQVPTGMDQLHIGYWMLESCKLLAGGWLLKREF</sequence>
<accession>A0A1Z4JEE8</accession>
<name>A0A1Z4JEE8_LEPBY</name>
<gene>
    <name evidence="2" type="ORF">NIES2135_19420</name>
</gene>
<feature type="transmembrane region" description="Helical" evidence="1">
    <location>
        <begin position="17"/>
        <end position="37"/>
    </location>
</feature>
<dbReference type="Proteomes" id="UP000217895">
    <property type="component" value="Chromosome"/>
</dbReference>
<reference evidence="2 3" key="1">
    <citation type="submission" date="2017-06" db="EMBL/GenBank/DDBJ databases">
        <title>Genome sequencing of cyanobaciteial culture collection at National Institute for Environmental Studies (NIES).</title>
        <authorList>
            <person name="Hirose Y."/>
            <person name="Shimura Y."/>
            <person name="Fujisawa T."/>
            <person name="Nakamura Y."/>
            <person name="Kawachi M."/>
        </authorList>
    </citation>
    <scope>NUCLEOTIDE SEQUENCE [LARGE SCALE GENOMIC DNA]</scope>
    <source>
        <strain evidence="2 3">NIES-2135</strain>
    </source>
</reference>
<feature type="transmembrane region" description="Helical" evidence="1">
    <location>
        <begin position="86"/>
        <end position="107"/>
    </location>
</feature>
<keyword evidence="3" id="KW-1185">Reference proteome</keyword>
<keyword evidence="1" id="KW-1133">Transmembrane helix</keyword>
<dbReference type="EMBL" id="AP018203">
    <property type="protein sequence ID" value="BAY55121.1"/>
    <property type="molecule type" value="Genomic_DNA"/>
</dbReference>
<organism evidence="2 3">
    <name type="scientific">Leptolyngbya boryana NIES-2135</name>
    <dbReference type="NCBI Taxonomy" id="1973484"/>
    <lineage>
        <taxon>Bacteria</taxon>
        <taxon>Bacillati</taxon>
        <taxon>Cyanobacteriota</taxon>
        <taxon>Cyanophyceae</taxon>
        <taxon>Leptolyngbyales</taxon>
        <taxon>Leptolyngbyaceae</taxon>
        <taxon>Leptolyngbya group</taxon>
        <taxon>Leptolyngbya</taxon>
    </lineage>
</organism>
<evidence type="ECO:0000313" key="3">
    <source>
        <dbReference type="Proteomes" id="UP000217895"/>
    </source>
</evidence>